<protein>
    <submittedName>
        <fullName evidence="2">Uncharacterized protein</fullName>
    </submittedName>
</protein>
<name>A0A8H3DRI7_9AGAM</name>
<sequence>MHLFSRFLSLRRRGHSSKKNKSRNSSGSSFEYGQPSVDRLSGDFDPHQYRFQTANRSDFDLTRSAGIPIRVTTPRSFPLPEHPIDHVPRRDRNELTSPRSVQIHRKKLLQRTEFPHAYPPRSPRKVSRAEFSRSEQGRRGRNRSIRRIESIYSDSNEDLTFESSRLNNLRRDPSVLSLVSLMDSQGFIPSDAFTNNADTPETTIKHCLPGQYARFAKSTPELSLRTQLYVPTRRPALQIPNLR</sequence>
<evidence type="ECO:0000256" key="1">
    <source>
        <dbReference type="SAM" id="MobiDB-lite"/>
    </source>
</evidence>
<accession>A0A8H3DRI7</accession>
<evidence type="ECO:0000313" key="2">
    <source>
        <dbReference type="EMBL" id="CAE6537804.1"/>
    </source>
</evidence>
<feature type="compositionally biased region" description="Basic and acidic residues" evidence="1">
    <location>
        <begin position="127"/>
        <end position="138"/>
    </location>
</feature>
<dbReference type="OrthoDB" id="3168838at2759"/>
<feature type="region of interest" description="Disordered" evidence="1">
    <location>
        <begin position="71"/>
        <end position="100"/>
    </location>
</feature>
<gene>
    <name evidence="2" type="ORF">RDB_LOCUS168489</name>
</gene>
<dbReference type="AlphaFoldDB" id="A0A8H3DRI7"/>
<evidence type="ECO:0000313" key="3">
    <source>
        <dbReference type="Proteomes" id="UP000663831"/>
    </source>
</evidence>
<feature type="region of interest" description="Disordered" evidence="1">
    <location>
        <begin position="113"/>
        <end position="142"/>
    </location>
</feature>
<dbReference type="Proteomes" id="UP000663831">
    <property type="component" value="Unassembled WGS sequence"/>
</dbReference>
<feature type="compositionally biased region" description="Basic residues" evidence="1">
    <location>
        <begin position="9"/>
        <end position="22"/>
    </location>
</feature>
<reference evidence="2" key="1">
    <citation type="submission" date="2021-01" db="EMBL/GenBank/DDBJ databases">
        <authorList>
            <person name="Kaushik A."/>
        </authorList>
    </citation>
    <scope>NUCLEOTIDE SEQUENCE</scope>
    <source>
        <strain evidence="2">AG3-1AP</strain>
    </source>
</reference>
<feature type="region of interest" description="Disordered" evidence="1">
    <location>
        <begin position="1"/>
        <end position="45"/>
    </location>
</feature>
<feature type="compositionally biased region" description="Basic and acidic residues" evidence="1">
    <location>
        <begin position="82"/>
        <end position="94"/>
    </location>
</feature>
<dbReference type="EMBL" id="CAJMWV010009094">
    <property type="protein sequence ID" value="CAE6537804.1"/>
    <property type="molecule type" value="Genomic_DNA"/>
</dbReference>
<comment type="caution">
    <text evidence="2">The sequence shown here is derived from an EMBL/GenBank/DDBJ whole genome shotgun (WGS) entry which is preliminary data.</text>
</comment>
<proteinExistence type="predicted"/>
<organism evidence="2 3">
    <name type="scientific">Rhizoctonia solani</name>
    <dbReference type="NCBI Taxonomy" id="456999"/>
    <lineage>
        <taxon>Eukaryota</taxon>
        <taxon>Fungi</taxon>
        <taxon>Dikarya</taxon>
        <taxon>Basidiomycota</taxon>
        <taxon>Agaricomycotina</taxon>
        <taxon>Agaricomycetes</taxon>
        <taxon>Cantharellales</taxon>
        <taxon>Ceratobasidiaceae</taxon>
        <taxon>Rhizoctonia</taxon>
    </lineage>
</organism>